<feature type="region of interest" description="Disordered" evidence="1">
    <location>
        <begin position="109"/>
        <end position="138"/>
    </location>
</feature>
<protein>
    <submittedName>
        <fullName evidence="2">DUF2939 domain-containing protein</fullName>
    </submittedName>
</protein>
<dbReference type="RefSeq" id="WP_146912898.1">
    <property type="nucleotide sequence ID" value="NZ_CP042344.1"/>
</dbReference>
<dbReference type="EMBL" id="CP042344">
    <property type="protein sequence ID" value="QEA13306.1"/>
    <property type="molecule type" value="Genomic_DNA"/>
</dbReference>
<keyword evidence="3" id="KW-1185">Reference proteome</keyword>
<evidence type="ECO:0000313" key="3">
    <source>
        <dbReference type="Proteomes" id="UP000321199"/>
    </source>
</evidence>
<dbReference type="InterPro" id="IPR021330">
    <property type="entry name" value="DUF2939"/>
</dbReference>
<accession>A0A5B8RUS9</accession>
<organism evidence="2 3">
    <name type="scientific">Comamonas flocculans</name>
    <dbReference type="NCBI Taxonomy" id="2597701"/>
    <lineage>
        <taxon>Bacteria</taxon>
        <taxon>Pseudomonadati</taxon>
        <taxon>Pseudomonadota</taxon>
        <taxon>Betaproteobacteria</taxon>
        <taxon>Burkholderiales</taxon>
        <taxon>Comamonadaceae</taxon>
        <taxon>Comamonas</taxon>
    </lineage>
</organism>
<dbReference type="OrthoDB" id="8706891at2"/>
<reference evidence="2 3" key="1">
    <citation type="submission" date="2019-07" db="EMBL/GenBank/DDBJ databases">
        <title>Complete genome sequence of Comamonas sp. NLF 7-7 isolated from livestock.</title>
        <authorList>
            <person name="Kim D.H."/>
            <person name="Kim J.G."/>
        </authorList>
    </citation>
    <scope>NUCLEOTIDE SEQUENCE [LARGE SCALE GENOMIC DNA]</scope>
    <source>
        <strain evidence="2 3">NLF 7-7</strain>
    </source>
</reference>
<dbReference type="Pfam" id="PF11159">
    <property type="entry name" value="DUF2939"/>
    <property type="match status" value="1"/>
</dbReference>
<evidence type="ECO:0000313" key="2">
    <source>
        <dbReference type="EMBL" id="QEA13306.1"/>
    </source>
</evidence>
<sequence length="183" mass="19221">MNKKTLALLLAAGVLLAAWFIAAPWLTVYQISNAVQSRDAQALSEHVDFASVRQSLKDQIKATALDKMAREAGGTLNPLAALIAPLAGAVVDGAVDAYVTPAGLARLMAGTGPRKGEPGAPDEPRAPRDGDASARRPLAGADMGYAGMHRFIVTAHGRSGDTRFVLTRRGLGWQLSEIILPIT</sequence>
<dbReference type="KEGG" id="cof:FOZ74_09835"/>
<proteinExistence type="predicted"/>
<evidence type="ECO:0000256" key="1">
    <source>
        <dbReference type="SAM" id="MobiDB-lite"/>
    </source>
</evidence>
<dbReference type="Proteomes" id="UP000321199">
    <property type="component" value="Chromosome"/>
</dbReference>
<dbReference type="AlphaFoldDB" id="A0A5B8RUS9"/>
<feature type="compositionally biased region" description="Basic and acidic residues" evidence="1">
    <location>
        <begin position="114"/>
        <end position="134"/>
    </location>
</feature>
<name>A0A5B8RUS9_9BURK</name>
<gene>
    <name evidence="2" type="ORF">FOZ74_09835</name>
</gene>